<feature type="domain" description="Thiamine pyrophosphate enzyme TPP-binding" evidence="5">
    <location>
        <begin position="385"/>
        <end position="531"/>
    </location>
</feature>
<dbReference type="InterPro" id="IPR029061">
    <property type="entry name" value="THDP-binding"/>
</dbReference>
<dbReference type="Pfam" id="PF02776">
    <property type="entry name" value="TPP_enzyme_N"/>
    <property type="match status" value="1"/>
</dbReference>
<dbReference type="InterPro" id="IPR012000">
    <property type="entry name" value="Thiamin_PyroP_enz_cen_dom"/>
</dbReference>
<dbReference type="CDD" id="cd00568">
    <property type="entry name" value="TPP_enzymes"/>
    <property type="match status" value="1"/>
</dbReference>
<accession>A0A7X4VZ10</accession>
<dbReference type="Gene3D" id="3.40.50.1220">
    <property type="entry name" value="TPP-binding domain"/>
    <property type="match status" value="1"/>
</dbReference>
<dbReference type="GO" id="GO:0003984">
    <property type="term" value="F:acetolactate synthase activity"/>
    <property type="evidence" value="ECO:0007669"/>
    <property type="project" value="TreeGrafter"/>
</dbReference>
<dbReference type="InterPro" id="IPR011766">
    <property type="entry name" value="TPP_enzyme_TPP-bd"/>
</dbReference>
<evidence type="ECO:0000256" key="3">
    <source>
        <dbReference type="RuleBase" id="RU362132"/>
    </source>
</evidence>
<name>A0A7X4VZ10_9GAMM</name>
<dbReference type="SUPFAM" id="SSF52518">
    <property type="entry name" value="Thiamin diphosphate-binding fold (THDP-binding)"/>
    <property type="match status" value="2"/>
</dbReference>
<evidence type="ECO:0000259" key="5">
    <source>
        <dbReference type="Pfam" id="PF02775"/>
    </source>
</evidence>
<protein>
    <submittedName>
        <fullName evidence="7">Thiamine pyrophosphate-binding protein</fullName>
    </submittedName>
</protein>
<keyword evidence="2 3" id="KW-0786">Thiamine pyrophosphate</keyword>
<dbReference type="GO" id="GO:0030976">
    <property type="term" value="F:thiamine pyrophosphate binding"/>
    <property type="evidence" value="ECO:0007669"/>
    <property type="project" value="InterPro"/>
</dbReference>
<dbReference type="GO" id="GO:0009099">
    <property type="term" value="P:L-valine biosynthetic process"/>
    <property type="evidence" value="ECO:0007669"/>
    <property type="project" value="TreeGrafter"/>
</dbReference>
<evidence type="ECO:0000256" key="1">
    <source>
        <dbReference type="ARBA" id="ARBA00007812"/>
    </source>
</evidence>
<dbReference type="InterPro" id="IPR012001">
    <property type="entry name" value="Thiamin_PyroP_enz_TPP-bd_dom"/>
</dbReference>
<evidence type="ECO:0000259" key="6">
    <source>
        <dbReference type="Pfam" id="PF02776"/>
    </source>
</evidence>
<dbReference type="SUPFAM" id="SSF52467">
    <property type="entry name" value="DHS-like NAD/FAD-binding domain"/>
    <property type="match status" value="1"/>
</dbReference>
<dbReference type="EMBL" id="WUTS01000001">
    <property type="protein sequence ID" value="NAW12851.1"/>
    <property type="molecule type" value="Genomic_DNA"/>
</dbReference>
<sequence length="559" mass="59817">MIRTGGQLLVESLLALGATKSFGVPGESYLAVLDALHDTIGQLDYVVCRNEGGAAFMAAAYGKLTQTPGLCFVTRGPGATNASIGVHTAMQDSVPMLLFVGQVGTDMKGREAFQEIDYKAVFGTLAKWAVEIDDVERIPEILSRAWTLAVSGRPGPVVIALPEDMLTSVSEVAPLTGPVEITRPEPSAAAMQKARSILAEAKRPVILYGGCNWQGEGTGPMQRFAEASNIPVVSVFRYQDQFDNTSPVFCGEAGVGMTPPVKKLLREADVILAVNNRFGENSTDGYTLLDVPQPKQRVIHVHGSDLEIGKVYRPELGIHADPSAFAEALGKLAPIEGGWAEWRAEGREAYEAGFELPDLPSPVDMGKVCSYLRDRLPADMILTNGAGNFTVWPGKFFRYGPEARLLGPQSGAMGYGVPAAIAAKIAHPERTVVCFAGDGDFQMNCPELGSAMQAGAQPIILVLNNGIYGTIRAHQERSYPARVSGTTMEQNPDFVTLGRAYGFHSERVASTDEFPAAFERALASDSGALLELDISPEALTPRLTLSQMRDAALAAKEQS</sequence>
<evidence type="ECO:0000256" key="2">
    <source>
        <dbReference type="ARBA" id="ARBA00023052"/>
    </source>
</evidence>
<comment type="caution">
    <text evidence="7">The sequence shown here is derived from an EMBL/GenBank/DDBJ whole genome shotgun (WGS) entry which is preliminary data.</text>
</comment>
<dbReference type="NCBIfam" id="NF006052">
    <property type="entry name" value="PRK08199.1"/>
    <property type="match status" value="1"/>
</dbReference>
<dbReference type="InterPro" id="IPR045229">
    <property type="entry name" value="TPP_enz"/>
</dbReference>
<dbReference type="GO" id="GO:0009097">
    <property type="term" value="P:isoleucine biosynthetic process"/>
    <property type="evidence" value="ECO:0007669"/>
    <property type="project" value="TreeGrafter"/>
</dbReference>
<evidence type="ECO:0000313" key="8">
    <source>
        <dbReference type="Proteomes" id="UP000448235"/>
    </source>
</evidence>
<dbReference type="GO" id="GO:0000287">
    <property type="term" value="F:magnesium ion binding"/>
    <property type="evidence" value="ECO:0007669"/>
    <property type="project" value="InterPro"/>
</dbReference>
<organism evidence="7 8">
    <name type="scientific">Halomonas icarae</name>
    <dbReference type="NCBI Taxonomy" id="2691040"/>
    <lineage>
        <taxon>Bacteria</taxon>
        <taxon>Pseudomonadati</taxon>
        <taxon>Pseudomonadota</taxon>
        <taxon>Gammaproteobacteria</taxon>
        <taxon>Oceanospirillales</taxon>
        <taxon>Halomonadaceae</taxon>
        <taxon>Halomonas</taxon>
    </lineage>
</organism>
<dbReference type="InterPro" id="IPR029035">
    <property type="entry name" value="DHS-like_NAD/FAD-binding_dom"/>
</dbReference>
<dbReference type="GO" id="GO:0050660">
    <property type="term" value="F:flavin adenine dinucleotide binding"/>
    <property type="evidence" value="ECO:0007669"/>
    <property type="project" value="TreeGrafter"/>
</dbReference>
<feature type="domain" description="Thiamine pyrophosphate enzyme N-terminal TPP-binding" evidence="6">
    <location>
        <begin position="3"/>
        <end position="120"/>
    </location>
</feature>
<dbReference type="CDD" id="cd07035">
    <property type="entry name" value="TPP_PYR_POX_like"/>
    <property type="match status" value="1"/>
</dbReference>
<dbReference type="Proteomes" id="UP000448235">
    <property type="component" value="Unassembled WGS sequence"/>
</dbReference>
<evidence type="ECO:0000259" key="4">
    <source>
        <dbReference type="Pfam" id="PF00205"/>
    </source>
</evidence>
<dbReference type="AlphaFoldDB" id="A0A7X4VZ10"/>
<dbReference type="Pfam" id="PF02775">
    <property type="entry name" value="TPP_enzyme_C"/>
    <property type="match status" value="1"/>
</dbReference>
<reference evidence="7 8" key="1">
    <citation type="submission" date="2019-12" db="EMBL/GenBank/DDBJ databases">
        <title>Draft genome sequencing of Halomonas icarensis D1-1.</title>
        <authorList>
            <person name="Pandiyan K."/>
            <person name="Kushwaha P."/>
            <person name="Gowdham M."/>
            <person name="Chakdar H."/>
            <person name="Singh A."/>
            <person name="Kumar M."/>
            <person name="Saxena A.K."/>
        </authorList>
    </citation>
    <scope>NUCLEOTIDE SEQUENCE [LARGE SCALE GENOMIC DNA]</scope>
    <source>
        <strain evidence="7 8">D1-1</strain>
    </source>
</reference>
<comment type="similarity">
    <text evidence="1 3">Belongs to the TPP enzyme family.</text>
</comment>
<gene>
    <name evidence="7" type="ORF">GRB80_08335</name>
</gene>
<dbReference type="GO" id="GO:0005948">
    <property type="term" value="C:acetolactate synthase complex"/>
    <property type="evidence" value="ECO:0007669"/>
    <property type="project" value="TreeGrafter"/>
</dbReference>
<dbReference type="PANTHER" id="PTHR18968">
    <property type="entry name" value="THIAMINE PYROPHOSPHATE ENZYMES"/>
    <property type="match status" value="1"/>
</dbReference>
<dbReference type="Gene3D" id="3.40.50.970">
    <property type="match status" value="2"/>
</dbReference>
<dbReference type="RefSeq" id="WP_161423233.1">
    <property type="nucleotide sequence ID" value="NZ_JARWMY010000027.1"/>
</dbReference>
<feature type="domain" description="Thiamine pyrophosphate enzyme central" evidence="4">
    <location>
        <begin position="192"/>
        <end position="329"/>
    </location>
</feature>
<evidence type="ECO:0000313" key="7">
    <source>
        <dbReference type="EMBL" id="NAW12851.1"/>
    </source>
</evidence>
<dbReference type="FunFam" id="3.40.50.970:FF:000007">
    <property type="entry name" value="Acetolactate synthase"/>
    <property type="match status" value="1"/>
</dbReference>
<proteinExistence type="inferred from homology"/>
<keyword evidence="8" id="KW-1185">Reference proteome</keyword>
<dbReference type="PANTHER" id="PTHR18968:SF120">
    <property type="entry name" value="ACETOLACTATE SYNTHASE LARGE SUBUNIT"/>
    <property type="match status" value="1"/>
</dbReference>
<dbReference type="Pfam" id="PF00205">
    <property type="entry name" value="TPP_enzyme_M"/>
    <property type="match status" value="1"/>
</dbReference>